<proteinExistence type="predicted"/>
<organism evidence="8 9">
    <name type="scientific">Methanosalsum zhilinae (strain DSM 4017 / NBRC 107636 / OCM 62 / WeN5)</name>
    <name type="common">Methanohalophilus zhilinae</name>
    <dbReference type="NCBI Taxonomy" id="679901"/>
    <lineage>
        <taxon>Archaea</taxon>
        <taxon>Methanobacteriati</taxon>
        <taxon>Methanobacteriota</taxon>
        <taxon>Stenosarchaea group</taxon>
        <taxon>Methanomicrobia</taxon>
        <taxon>Methanosarcinales</taxon>
        <taxon>Methanosarcinaceae</taxon>
        <taxon>Methanosalsum</taxon>
    </lineage>
</organism>
<dbReference type="STRING" id="679901.Mzhil_1874"/>
<keyword evidence="2" id="KW-0540">Nuclease</keyword>
<keyword evidence="4" id="KW-0378">Hydrolase</keyword>
<keyword evidence="6" id="KW-0411">Iron-sulfur</keyword>
<dbReference type="InterPro" id="IPR022765">
    <property type="entry name" value="Dna2/Cas4_DUF83"/>
</dbReference>
<feature type="domain" description="DUF83" evidence="7">
    <location>
        <begin position="186"/>
        <end position="256"/>
    </location>
</feature>
<dbReference type="InterPro" id="IPR051827">
    <property type="entry name" value="Cas4_exonuclease"/>
</dbReference>
<keyword evidence="3" id="KW-0479">Metal-binding</keyword>
<dbReference type="PANTHER" id="PTHR36531:SF6">
    <property type="entry name" value="DNA REPLICATION ATP-DEPENDENT HELICASE_NUCLEASE DNA2"/>
    <property type="match status" value="1"/>
</dbReference>
<evidence type="ECO:0000256" key="5">
    <source>
        <dbReference type="ARBA" id="ARBA00023004"/>
    </source>
</evidence>
<name>F7XKE1_METZD</name>
<dbReference type="Gene3D" id="3.90.320.10">
    <property type="match status" value="1"/>
</dbReference>
<dbReference type="Proteomes" id="UP000006622">
    <property type="component" value="Chromosome"/>
</dbReference>
<evidence type="ECO:0000259" key="7">
    <source>
        <dbReference type="Pfam" id="PF01930"/>
    </source>
</evidence>
<accession>F7XKE1</accession>
<dbReference type="GO" id="GO:0051536">
    <property type="term" value="F:iron-sulfur cluster binding"/>
    <property type="evidence" value="ECO:0007669"/>
    <property type="project" value="UniProtKB-KW"/>
</dbReference>
<reference evidence="8" key="1">
    <citation type="submission" date="2010-07" db="EMBL/GenBank/DDBJ databases">
        <title>The complete genome of Methanosalsum zhilinae DSM 4017.</title>
        <authorList>
            <consortium name="US DOE Joint Genome Institute (JGI-PGF)"/>
            <person name="Lucas S."/>
            <person name="Copeland A."/>
            <person name="Lapidus A."/>
            <person name="Glavina del Rio T."/>
            <person name="Dalin E."/>
            <person name="Tice H."/>
            <person name="Bruce D."/>
            <person name="Goodwin L."/>
            <person name="Pitluck S."/>
            <person name="Kyrpides N."/>
            <person name="Mavromatis K."/>
            <person name="Ovchinnikova G."/>
            <person name="Daligault H."/>
            <person name="Detter J.C."/>
            <person name="Han C."/>
            <person name="Tapia R."/>
            <person name="Larimer F."/>
            <person name="Land M."/>
            <person name="Hauser L."/>
            <person name="Markowitz V."/>
            <person name="Cheng J.-F."/>
            <person name="Hugenholtz P."/>
            <person name="Woyke T."/>
            <person name="Wu D."/>
            <person name="Spring S."/>
            <person name="Schueler E."/>
            <person name="Brambilla E."/>
            <person name="Klenk H.-P."/>
            <person name="Eisen J.A."/>
        </authorList>
    </citation>
    <scope>NUCLEOTIDE SEQUENCE</scope>
    <source>
        <strain evidence="8">DSM 4017</strain>
    </source>
</reference>
<evidence type="ECO:0000256" key="3">
    <source>
        <dbReference type="ARBA" id="ARBA00022723"/>
    </source>
</evidence>
<keyword evidence="9" id="KW-1185">Reference proteome</keyword>
<dbReference type="EMBL" id="CP002101">
    <property type="protein sequence ID" value="AEH61709.1"/>
    <property type="molecule type" value="Genomic_DNA"/>
</dbReference>
<evidence type="ECO:0000256" key="6">
    <source>
        <dbReference type="ARBA" id="ARBA00023014"/>
    </source>
</evidence>
<sequence length="266" mass="30838">MMLQIKVSDIVTYLICPRRVYFHYRERESLNLNIKYIENLLLKELSIRYHEVLKRDSLKDDDLYPLLKSRYLHLCEEFDLIYPEVLKKTDEETICSSKNNIESCIENICANLNAQLTQYGPELMLEYLTPVSIEPYLYSDKTGIAGSPTMIVMDSDKQVPMVIKGGKYPDNGIWKNDRIHLASLAMLTEEKYSNTAGTGFVLYSREAVIRKAGIRSTDRRQVLKIRNRIKNIKNGMMPEGKNSDLCTNCIYSNLCKSRKSLMSKFF</sequence>
<comment type="cofactor">
    <cofactor evidence="1">
        <name>[4Fe-4S] cluster</name>
        <dbReference type="ChEBI" id="CHEBI:49883"/>
    </cofactor>
</comment>
<dbReference type="GO" id="GO:0004518">
    <property type="term" value="F:nuclease activity"/>
    <property type="evidence" value="ECO:0007669"/>
    <property type="project" value="UniProtKB-KW"/>
</dbReference>
<dbReference type="AlphaFoldDB" id="F7XKE1"/>
<dbReference type="GO" id="GO:0016787">
    <property type="term" value="F:hydrolase activity"/>
    <property type="evidence" value="ECO:0007669"/>
    <property type="project" value="UniProtKB-KW"/>
</dbReference>
<keyword evidence="5" id="KW-0408">Iron</keyword>
<dbReference type="HOGENOM" id="CLU_101254_0_0_2"/>
<evidence type="ECO:0000256" key="4">
    <source>
        <dbReference type="ARBA" id="ARBA00022801"/>
    </source>
</evidence>
<dbReference type="InterPro" id="IPR011604">
    <property type="entry name" value="PDDEXK-like_dom_sf"/>
</dbReference>
<evidence type="ECO:0000256" key="2">
    <source>
        <dbReference type="ARBA" id="ARBA00022722"/>
    </source>
</evidence>
<dbReference type="PANTHER" id="PTHR36531">
    <property type="entry name" value="CRISPR-ASSOCIATED EXONUCLEASE CAS4"/>
    <property type="match status" value="1"/>
</dbReference>
<protein>
    <recommendedName>
        <fullName evidence="7">DUF83 domain-containing protein</fullName>
    </recommendedName>
</protein>
<evidence type="ECO:0000313" key="8">
    <source>
        <dbReference type="EMBL" id="AEH61709.1"/>
    </source>
</evidence>
<dbReference type="KEGG" id="mzh:Mzhil_1874"/>
<gene>
    <name evidence="8" type="ordered locus">Mzhil_1874</name>
</gene>
<dbReference type="Pfam" id="PF01930">
    <property type="entry name" value="Cas_Cas4"/>
    <property type="match status" value="1"/>
</dbReference>
<dbReference type="GO" id="GO:0046872">
    <property type="term" value="F:metal ion binding"/>
    <property type="evidence" value="ECO:0007669"/>
    <property type="project" value="UniProtKB-KW"/>
</dbReference>
<evidence type="ECO:0000256" key="1">
    <source>
        <dbReference type="ARBA" id="ARBA00001966"/>
    </source>
</evidence>
<evidence type="ECO:0000313" key="9">
    <source>
        <dbReference type="Proteomes" id="UP000006622"/>
    </source>
</evidence>